<dbReference type="Proteomes" id="UP001055811">
    <property type="component" value="Linkage Group LG03"/>
</dbReference>
<sequence length="511" mass="58595">MWTDYKYLGLVFISFNYQRGEIQKDRRLTMWLAVVLGVLPLLGWLLWWWNDIWYGLVTASLRTSKGGTKLPPGYMGLPIIGEMFTFLWYFKILKRPDDYINLKRQKYGDGIGMYTTHLFGRPSIIVFSPTATKYVFRDEESFILEWPNVEIVGKTALVAVHGKKHARLRTFVSRSINQPEALRRIAHIVQPRMISALKSWAKRGTINSYKEIKKVTFANIGMFFASFEPGPTMDALGQAFIGLVSGIRSYPLNIPGFAYHHGLQCRKTSVTIFREELERRKKNIDDGNAKPMNDLMDGLMKLKDEDGSQLSDIEILDNIISILVAGYESTTLASMWAVYYLAKYPKVLEKLGEETMSLKKSNNKELVTSDEILKMKYTMKVVDETIRLANIAAIVFRTTCQDVNYKGYTIPKGWNVMLWVRYLHTDPDNFNDPMCFNPDRWDALMAPGTYQVFGGGSRICAGNMLARLQIAIFLYHLSTGYKWELVNPDAKVTYLSHPKPEDGAEIRIQKL</sequence>
<organism evidence="1 2">
    <name type="scientific">Cichorium intybus</name>
    <name type="common">Chicory</name>
    <dbReference type="NCBI Taxonomy" id="13427"/>
    <lineage>
        <taxon>Eukaryota</taxon>
        <taxon>Viridiplantae</taxon>
        <taxon>Streptophyta</taxon>
        <taxon>Embryophyta</taxon>
        <taxon>Tracheophyta</taxon>
        <taxon>Spermatophyta</taxon>
        <taxon>Magnoliopsida</taxon>
        <taxon>eudicotyledons</taxon>
        <taxon>Gunneridae</taxon>
        <taxon>Pentapetalae</taxon>
        <taxon>asterids</taxon>
        <taxon>campanulids</taxon>
        <taxon>Asterales</taxon>
        <taxon>Asteraceae</taxon>
        <taxon>Cichorioideae</taxon>
        <taxon>Cichorieae</taxon>
        <taxon>Cichoriinae</taxon>
        <taxon>Cichorium</taxon>
    </lineage>
</organism>
<keyword evidence="2" id="KW-1185">Reference proteome</keyword>
<reference evidence="1 2" key="2">
    <citation type="journal article" date="2022" name="Mol. Ecol. Resour.">
        <title>The genomes of chicory, endive, great burdock and yacon provide insights into Asteraceae paleo-polyploidization history and plant inulin production.</title>
        <authorList>
            <person name="Fan W."/>
            <person name="Wang S."/>
            <person name="Wang H."/>
            <person name="Wang A."/>
            <person name="Jiang F."/>
            <person name="Liu H."/>
            <person name="Zhao H."/>
            <person name="Xu D."/>
            <person name="Zhang Y."/>
        </authorList>
    </citation>
    <scope>NUCLEOTIDE SEQUENCE [LARGE SCALE GENOMIC DNA]</scope>
    <source>
        <strain evidence="2">cv. Punajuju</strain>
        <tissue evidence="1">Leaves</tissue>
    </source>
</reference>
<gene>
    <name evidence="1" type="ORF">L2E82_16881</name>
</gene>
<proteinExistence type="predicted"/>
<reference evidence="2" key="1">
    <citation type="journal article" date="2022" name="Mol. Ecol. Resour.">
        <title>The genomes of chicory, endive, great burdock and yacon provide insights into Asteraceae palaeo-polyploidization history and plant inulin production.</title>
        <authorList>
            <person name="Fan W."/>
            <person name="Wang S."/>
            <person name="Wang H."/>
            <person name="Wang A."/>
            <person name="Jiang F."/>
            <person name="Liu H."/>
            <person name="Zhao H."/>
            <person name="Xu D."/>
            <person name="Zhang Y."/>
        </authorList>
    </citation>
    <scope>NUCLEOTIDE SEQUENCE [LARGE SCALE GENOMIC DNA]</scope>
    <source>
        <strain evidence="2">cv. Punajuju</strain>
    </source>
</reference>
<evidence type="ECO:0000313" key="2">
    <source>
        <dbReference type="Proteomes" id="UP001055811"/>
    </source>
</evidence>
<name>A0ACB9F6Q6_CICIN</name>
<comment type="caution">
    <text evidence="1">The sequence shown here is derived from an EMBL/GenBank/DDBJ whole genome shotgun (WGS) entry which is preliminary data.</text>
</comment>
<evidence type="ECO:0000313" key="1">
    <source>
        <dbReference type="EMBL" id="KAI3766807.1"/>
    </source>
</evidence>
<protein>
    <submittedName>
        <fullName evidence="1">Uncharacterized protein</fullName>
    </submittedName>
</protein>
<dbReference type="EMBL" id="CM042011">
    <property type="protein sequence ID" value="KAI3766807.1"/>
    <property type="molecule type" value="Genomic_DNA"/>
</dbReference>
<accession>A0ACB9F6Q6</accession>